<feature type="region of interest" description="Disordered" evidence="1">
    <location>
        <begin position="1"/>
        <end position="59"/>
    </location>
</feature>
<accession>A0ABW5QC29</accession>
<name>A0ABW5QC29_9BACI</name>
<evidence type="ECO:0000313" key="2">
    <source>
        <dbReference type="EMBL" id="MFD2639564.1"/>
    </source>
</evidence>
<reference evidence="3" key="1">
    <citation type="journal article" date="2019" name="Int. J. Syst. Evol. Microbiol.">
        <title>The Global Catalogue of Microorganisms (GCM) 10K type strain sequencing project: providing services to taxonomists for standard genome sequencing and annotation.</title>
        <authorList>
            <consortium name="The Broad Institute Genomics Platform"/>
            <consortium name="The Broad Institute Genome Sequencing Center for Infectious Disease"/>
            <person name="Wu L."/>
            <person name="Ma J."/>
        </authorList>
    </citation>
    <scope>NUCLEOTIDE SEQUENCE [LARGE SCALE GENOMIC DNA]</scope>
    <source>
        <strain evidence="3">TISTR 1571</strain>
    </source>
</reference>
<gene>
    <name evidence="2" type="ORF">ACFSW4_11850</name>
</gene>
<keyword evidence="3" id="KW-1185">Reference proteome</keyword>
<feature type="compositionally biased region" description="Basic and acidic residues" evidence="1">
    <location>
        <begin position="33"/>
        <end position="44"/>
    </location>
</feature>
<evidence type="ECO:0000256" key="1">
    <source>
        <dbReference type="SAM" id="MobiDB-lite"/>
    </source>
</evidence>
<feature type="compositionally biased region" description="Acidic residues" evidence="1">
    <location>
        <begin position="45"/>
        <end position="59"/>
    </location>
</feature>
<dbReference type="EMBL" id="JBHUMZ010000025">
    <property type="protein sequence ID" value="MFD2639564.1"/>
    <property type="molecule type" value="Genomic_DNA"/>
</dbReference>
<protein>
    <submittedName>
        <fullName evidence="2">Uncharacterized protein</fullName>
    </submittedName>
</protein>
<dbReference type="RefSeq" id="WP_054754654.1">
    <property type="nucleotide sequence ID" value="NZ_JBHUMZ010000025.1"/>
</dbReference>
<sequence>MDRKDQRSQNNQHSRLNKNKITDELNPDDFDQKEEKLNNGRIQDDITDELNPDDFDQER</sequence>
<evidence type="ECO:0000313" key="3">
    <source>
        <dbReference type="Proteomes" id="UP001597452"/>
    </source>
</evidence>
<comment type="caution">
    <text evidence="2">The sequence shown here is derived from an EMBL/GenBank/DDBJ whole genome shotgun (WGS) entry which is preliminary data.</text>
</comment>
<organism evidence="2 3">
    <name type="scientific">Piscibacillus salipiscarius</name>
    <dbReference type="NCBI Taxonomy" id="299480"/>
    <lineage>
        <taxon>Bacteria</taxon>
        <taxon>Bacillati</taxon>
        <taxon>Bacillota</taxon>
        <taxon>Bacilli</taxon>
        <taxon>Bacillales</taxon>
        <taxon>Bacillaceae</taxon>
        <taxon>Piscibacillus</taxon>
    </lineage>
</organism>
<dbReference type="Proteomes" id="UP001597452">
    <property type="component" value="Unassembled WGS sequence"/>
</dbReference>
<proteinExistence type="predicted"/>